<gene>
    <name evidence="1" type="ORF">CW360_06260</name>
</gene>
<accession>A0A2I0CRK6</accession>
<dbReference type="AlphaFoldDB" id="A0A2I0CRK6"/>
<evidence type="ECO:0000313" key="2">
    <source>
        <dbReference type="Proteomes" id="UP000242861"/>
    </source>
</evidence>
<dbReference type="SUPFAM" id="SSF53067">
    <property type="entry name" value="Actin-like ATPase domain"/>
    <property type="match status" value="1"/>
</dbReference>
<dbReference type="Gene3D" id="3.30.420.40">
    <property type="match status" value="2"/>
</dbReference>
<comment type="caution">
    <text evidence="1">The sequence shown here is derived from an EMBL/GenBank/DDBJ whole genome shotgun (WGS) entry which is preliminary data.</text>
</comment>
<proteinExistence type="predicted"/>
<evidence type="ECO:0000313" key="1">
    <source>
        <dbReference type="EMBL" id="PKF71772.1"/>
    </source>
</evidence>
<name>A0A2I0CRK6_9PSED</name>
<sequence>MRWLKTRKVRVAAGLIGIECGPQGIALAQVERREDGSPLLQRCEFRAVPPAEQEAALKALVQEHGLQDMPVNLLLHPADYQAHLLDAPEVAADELRDALRWKVRELVGNSLTDYVVDGFNLPEDAYRGRARRSFCAVLDKARMQAGERLVRHAGLRLQSIDITEMAFRNLGLLAGAEGINLGLLRLRSSEGLICIQNGSELYMSRRIEQGLDQAGEDFANVILEVQRSLDYYEGQLGKGYIARLLLLPMKRLGEPTLAALSSGLAVHVLPLRLAELFPGQPAAELDDAAQAFCIGAVGAALRQEAG</sequence>
<dbReference type="Gene3D" id="3.30.1490.300">
    <property type="match status" value="1"/>
</dbReference>
<dbReference type="Proteomes" id="UP000242861">
    <property type="component" value="Unassembled WGS sequence"/>
</dbReference>
<protein>
    <submittedName>
        <fullName evidence="1">MSHA biogenesis protein MshI</fullName>
    </submittedName>
</protein>
<organism evidence="1 2">
    <name type="scientific">Pseudomonas fluvialis</name>
    <dbReference type="NCBI Taxonomy" id="1793966"/>
    <lineage>
        <taxon>Bacteria</taxon>
        <taxon>Pseudomonadati</taxon>
        <taxon>Pseudomonadota</taxon>
        <taxon>Gammaproteobacteria</taxon>
        <taxon>Pseudomonadales</taxon>
        <taxon>Pseudomonadaceae</taxon>
        <taxon>Pseudomonas</taxon>
    </lineage>
</organism>
<dbReference type="EMBL" id="PIYS01000008">
    <property type="protein sequence ID" value="PKF71772.1"/>
    <property type="molecule type" value="Genomic_DNA"/>
</dbReference>
<reference evidence="2" key="1">
    <citation type="submission" date="2017-12" db="EMBL/GenBank/DDBJ databases">
        <authorList>
            <person name="Yu X.-Y."/>
        </authorList>
    </citation>
    <scope>NUCLEOTIDE SEQUENCE [LARGE SCALE GENOMIC DNA]</scope>
    <source>
        <strain evidence="2">ZYSR67-Z</strain>
    </source>
</reference>
<dbReference type="InterPro" id="IPR043129">
    <property type="entry name" value="ATPase_NBD"/>
</dbReference>